<dbReference type="EMBL" id="JABEBT010000060">
    <property type="protein sequence ID" value="KAF7634292.1"/>
    <property type="molecule type" value="Genomic_DNA"/>
</dbReference>
<gene>
    <name evidence="2" type="ORF">Mgra_00006257</name>
</gene>
<keyword evidence="3" id="KW-1185">Reference proteome</keyword>
<keyword evidence="1" id="KW-0812">Transmembrane</keyword>
<reference evidence="2" key="1">
    <citation type="journal article" date="2020" name="Ecol. Evol.">
        <title>Genome structure and content of the rice root-knot nematode (Meloidogyne graminicola).</title>
        <authorList>
            <person name="Phan N.T."/>
            <person name="Danchin E.G.J."/>
            <person name="Klopp C."/>
            <person name="Perfus-Barbeoch L."/>
            <person name="Kozlowski D.K."/>
            <person name="Koutsovoulos G.D."/>
            <person name="Lopez-Roques C."/>
            <person name="Bouchez O."/>
            <person name="Zahm M."/>
            <person name="Besnard G."/>
            <person name="Bellafiore S."/>
        </authorList>
    </citation>
    <scope>NUCLEOTIDE SEQUENCE</scope>
    <source>
        <strain evidence="2">VN-18</strain>
    </source>
</reference>
<evidence type="ECO:0000313" key="2">
    <source>
        <dbReference type="EMBL" id="KAF7634292.1"/>
    </source>
</evidence>
<organism evidence="2 3">
    <name type="scientific">Meloidogyne graminicola</name>
    <dbReference type="NCBI Taxonomy" id="189291"/>
    <lineage>
        <taxon>Eukaryota</taxon>
        <taxon>Metazoa</taxon>
        <taxon>Ecdysozoa</taxon>
        <taxon>Nematoda</taxon>
        <taxon>Chromadorea</taxon>
        <taxon>Rhabditida</taxon>
        <taxon>Tylenchina</taxon>
        <taxon>Tylenchomorpha</taxon>
        <taxon>Tylenchoidea</taxon>
        <taxon>Meloidogynidae</taxon>
        <taxon>Meloidogyninae</taxon>
        <taxon>Meloidogyne</taxon>
    </lineage>
</organism>
<comment type="caution">
    <text evidence="2">The sequence shown here is derived from an EMBL/GenBank/DDBJ whole genome shotgun (WGS) entry which is preliminary data.</text>
</comment>
<dbReference type="Proteomes" id="UP000605970">
    <property type="component" value="Unassembled WGS sequence"/>
</dbReference>
<sequence>MGFDSLCRLFSPISKSSTPIYRTKSSSRLSKEDIDKILESNLETNYTYSDTYSYKSTIGSHKYIHPKLFRKFQSSPTVNKCGQSTKIKNFTILTIIIILAIIPSLIYLFTREFDQNELKEHINFNKPDKIYPIAIRKPNLVINPICINEIFQVCTIRENISVEQTSQLITKINLLVSSENILNTTKLTIYNETIHDIGNFFVFFL</sequence>
<keyword evidence="1" id="KW-1133">Transmembrane helix</keyword>
<evidence type="ECO:0000256" key="1">
    <source>
        <dbReference type="SAM" id="Phobius"/>
    </source>
</evidence>
<protein>
    <submittedName>
        <fullName evidence="2">Putative effector protein</fullName>
    </submittedName>
</protein>
<keyword evidence="1" id="KW-0472">Membrane</keyword>
<dbReference type="AlphaFoldDB" id="A0A8S9ZM30"/>
<feature type="non-terminal residue" evidence="2">
    <location>
        <position position="1"/>
    </location>
</feature>
<feature type="transmembrane region" description="Helical" evidence="1">
    <location>
        <begin position="90"/>
        <end position="109"/>
    </location>
</feature>
<accession>A0A8S9ZM30</accession>
<proteinExistence type="predicted"/>
<name>A0A8S9ZM30_9BILA</name>
<evidence type="ECO:0000313" key="3">
    <source>
        <dbReference type="Proteomes" id="UP000605970"/>
    </source>
</evidence>